<evidence type="ECO:0000313" key="2">
    <source>
        <dbReference type="Proteomes" id="UP001259832"/>
    </source>
</evidence>
<sequence>MNGLSADGVRGRHHELANEVISKLISSALSAEFTTPPGKGLIRFENVVGSVCKGWLNDSTIEYAYK</sequence>
<proteinExistence type="predicted"/>
<dbReference type="AlphaFoldDB" id="A0AAD9GEY4"/>
<accession>A0AAD9GEY4</accession>
<keyword evidence="2" id="KW-1185">Reference proteome</keyword>
<dbReference type="Proteomes" id="UP001259832">
    <property type="component" value="Unassembled WGS sequence"/>
</dbReference>
<comment type="caution">
    <text evidence="1">The sequence shown here is derived from an EMBL/GenBank/DDBJ whole genome shotgun (WGS) entry which is preliminary data.</text>
</comment>
<name>A0AAD9GEY4_9STRA</name>
<dbReference type="EMBL" id="JASMQC010000020">
    <property type="protein sequence ID" value="KAK1937157.1"/>
    <property type="molecule type" value="Genomic_DNA"/>
</dbReference>
<protein>
    <submittedName>
        <fullName evidence="1">Uncharacterized protein</fullName>
    </submittedName>
</protein>
<organism evidence="1 2">
    <name type="scientific">Phytophthora citrophthora</name>
    <dbReference type="NCBI Taxonomy" id="4793"/>
    <lineage>
        <taxon>Eukaryota</taxon>
        <taxon>Sar</taxon>
        <taxon>Stramenopiles</taxon>
        <taxon>Oomycota</taxon>
        <taxon>Peronosporomycetes</taxon>
        <taxon>Peronosporales</taxon>
        <taxon>Peronosporaceae</taxon>
        <taxon>Phytophthora</taxon>
    </lineage>
</organism>
<gene>
    <name evidence="1" type="ORF">P3T76_009935</name>
</gene>
<evidence type="ECO:0000313" key="1">
    <source>
        <dbReference type="EMBL" id="KAK1937157.1"/>
    </source>
</evidence>
<reference evidence="1" key="1">
    <citation type="submission" date="2023-08" db="EMBL/GenBank/DDBJ databases">
        <title>Reference Genome Resource for the Citrus Pathogen Phytophthora citrophthora.</title>
        <authorList>
            <person name="Moller H."/>
            <person name="Coetzee B."/>
            <person name="Rose L.J."/>
            <person name="Van Niekerk J.M."/>
        </authorList>
    </citation>
    <scope>NUCLEOTIDE SEQUENCE</scope>
    <source>
        <strain evidence="1">STE-U-9442</strain>
    </source>
</reference>